<evidence type="ECO:0000313" key="9">
    <source>
        <dbReference type="Proteomes" id="UP001168528"/>
    </source>
</evidence>
<keyword evidence="5 6" id="KW-0472">Membrane</keyword>
<gene>
    <name evidence="8" type="ORF">Q0590_18055</name>
</gene>
<reference evidence="8" key="1">
    <citation type="submission" date="2023-07" db="EMBL/GenBank/DDBJ databases">
        <title>The genome sequence of Rhodocytophaga aerolata KACC 12507.</title>
        <authorList>
            <person name="Zhang X."/>
        </authorList>
    </citation>
    <scope>NUCLEOTIDE SEQUENCE</scope>
    <source>
        <strain evidence="8">KACC 12507</strain>
    </source>
</reference>
<dbReference type="InterPro" id="IPR050189">
    <property type="entry name" value="MFS_Efflux_Transporters"/>
</dbReference>
<evidence type="ECO:0000256" key="5">
    <source>
        <dbReference type="ARBA" id="ARBA00023136"/>
    </source>
</evidence>
<dbReference type="InterPro" id="IPR020846">
    <property type="entry name" value="MFS_dom"/>
</dbReference>
<dbReference type="SUPFAM" id="SSF103473">
    <property type="entry name" value="MFS general substrate transporter"/>
    <property type="match status" value="1"/>
</dbReference>
<keyword evidence="2" id="KW-1003">Cell membrane</keyword>
<dbReference type="PANTHER" id="PTHR43124">
    <property type="entry name" value="PURINE EFFLUX PUMP PBUE"/>
    <property type="match status" value="1"/>
</dbReference>
<feature type="transmembrane region" description="Helical" evidence="6">
    <location>
        <begin position="112"/>
        <end position="133"/>
    </location>
</feature>
<dbReference type="CDD" id="cd17324">
    <property type="entry name" value="MFS_NepI_like"/>
    <property type="match status" value="1"/>
</dbReference>
<dbReference type="InterPro" id="IPR011701">
    <property type="entry name" value="MFS"/>
</dbReference>
<feature type="transmembrane region" description="Helical" evidence="6">
    <location>
        <begin position="385"/>
        <end position="404"/>
    </location>
</feature>
<dbReference type="PROSITE" id="PS50850">
    <property type="entry name" value="MFS"/>
    <property type="match status" value="1"/>
</dbReference>
<name>A0ABT8RAF3_9BACT</name>
<dbReference type="InterPro" id="IPR036259">
    <property type="entry name" value="MFS_trans_sf"/>
</dbReference>
<feature type="transmembrane region" description="Helical" evidence="6">
    <location>
        <begin position="223"/>
        <end position="249"/>
    </location>
</feature>
<evidence type="ECO:0000256" key="6">
    <source>
        <dbReference type="SAM" id="Phobius"/>
    </source>
</evidence>
<feature type="transmembrane region" description="Helical" evidence="6">
    <location>
        <begin position="173"/>
        <end position="195"/>
    </location>
</feature>
<dbReference type="PANTHER" id="PTHR43124:SF3">
    <property type="entry name" value="CHLORAMPHENICOL EFFLUX PUMP RV0191"/>
    <property type="match status" value="1"/>
</dbReference>
<dbReference type="Gene3D" id="1.20.1250.20">
    <property type="entry name" value="MFS general substrate transporter like domains"/>
    <property type="match status" value="1"/>
</dbReference>
<feature type="transmembrane region" description="Helical" evidence="6">
    <location>
        <begin position="352"/>
        <end position="373"/>
    </location>
</feature>
<evidence type="ECO:0000259" key="7">
    <source>
        <dbReference type="PROSITE" id="PS50850"/>
    </source>
</evidence>
<feature type="transmembrane region" description="Helical" evidence="6">
    <location>
        <begin position="145"/>
        <end position="167"/>
    </location>
</feature>
<feature type="transmembrane region" description="Helical" evidence="6">
    <location>
        <begin position="20"/>
        <end position="40"/>
    </location>
</feature>
<organism evidence="8 9">
    <name type="scientific">Rhodocytophaga aerolata</name>
    <dbReference type="NCBI Taxonomy" id="455078"/>
    <lineage>
        <taxon>Bacteria</taxon>
        <taxon>Pseudomonadati</taxon>
        <taxon>Bacteroidota</taxon>
        <taxon>Cytophagia</taxon>
        <taxon>Cytophagales</taxon>
        <taxon>Rhodocytophagaceae</taxon>
        <taxon>Rhodocytophaga</taxon>
    </lineage>
</organism>
<accession>A0ABT8RAF3</accession>
<keyword evidence="4 6" id="KW-1133">Transmembrane helix</keyword>
<feature type="transmembrane region" description="Helical" evidence="6">
    <location>
        <begin position="287"/>
        <end position="305"/>
    </location>
</feature>
<feature type="transmembrane region" description="Helical" evidence="6">
    <location>
        <begin position="87"/>
        <end position="106"/>
    </location>
</feature>
<proteinExistence type="predicted"/>
<sequence length="427" mass="45779">MQTSSQTEPTEKAFTRYQVFIIAILAILQFTVILDFMVLSPLGAMLMEELHIIPSQFGLVVSAYAFSAGASGLLAAGFADRFDRKKLLVFFYTGFVLGTLLCGIANSYQFLLVARVVTGLFGGVIGSIGYAIIADLFAVQVRGRVMGFVQAAFAASQILGIPIGLLLANQFGWHATFLMIVGVSIVVGILIIGYMKPITAHLNSQSATNPFGHLAHTLSQPTYILAFATTTLLATGGFMLMPFGSAFAIYNLGVSMQELPVIYAVTGVFSIVFGPIIGKLSDKIGKYPMFVIGSLIAMVFIAIYNNLGVTPLWLIILLNVITFIGVSSRMISGTALMTAIPKLPDRGAFMSVNSSVQQISGGIGSAVAGLIVIQESTKPILHYDILGYVVIVAMVITVVMMYFVNRRVNQLSGQEALPKDQQVQAEV</sequence>
<evidence type="ECO:0000256" key="4">
    <source>
        <dbReference type="ARBA" id="ARBA00022989"/>
    </source>
</evidence>
<feature type="transmembrane region" description="Helical" evidence="6">
    <location>
        <begin position="311"/>
        <end position="331"/>
    </location>
</feature>
<keyword evidence="3 6" id="KW-0812">Transmembrane</keyword>
<evidence type="ECO:0000256" key="1">
    <source>
        <dbReference type="ARBA" id="ARBA00004651"/>
    </source>
</evidence>
<keyword evidence="9" id="KW-1185">Reference proteome</keyword>
<feature type="transmembrane region" description="Helical" evidence="6">
    <location>
        <begin position="52"/>
        <end position="75"/>
    </location>
</feature>
<dbReference type="EMBL" id="JAUKPO010000010">
    <property type="protein sequence ID" value="MDO1448183.1"/>
    <property type="molecule type" value="Genomic_DNA"/>
</dbReference>
<dbReference type="Proteomes" id="UP001168528">
    <property type="component" value="Unassembled WGS sequence"/>
</dbReference>
<dbReference type="Pfam" id="PF07690">
    <property type="entry name" value="MFS_1"/>
    <property type="match status" value="1"/>
</dbReference>
<dbReference type="RefSeq" id="WP_302038984.1">
    <property type="nucleotide sequence ID" value="NZ_JAUKPO010000010.1"/>
</dbReference>
<evidence type="ECO:0000256" key="3">
    <source>
        <dbReference type="ARBA" id="ARBA00022692"/>
    </source>
</evidence>
<evidence type="ECO:0000256" key="2">
    <source>
        <dbReference type="ARBA" id="ARBA00022475"/>
    </source>
</evidence>
<feature type="domain" description="Major facilitator superfamily (MFS) profile" evidence="7">
    <location>
        <begin position="21"/>
        <end position="409"/>
    </location>
</feature>
<comment type="caution">
    <text evidence="8">The sequence shown here is derived from an EMBL/GenBank/DDBJ whole genome shotgun (WGS) entry which is preliminary data.</text>
</comment>
<feature type="transmembrane region" description="Helical" evidence="6">
    <location>
        <begin position="261"/>
        <end position="280"/>
    </location>
</feature>
<protein>
    <submittedName>
        <fullName evidence="8">MFS transporter</fullName>
    </submittedName>
</protein>
<comment type="subcellular location">
    <subcellularLocation>
        <location evidence="1">Cell membrane</location>
        <topology evidence="1">Multi-pass membrane protein</topology>
    </subcellularLocation>
</comment>
<evidence type="ECO:0000313" key="8">
    <source>
        <dbReference type="EMBL" id="MDO1448183.1"/>
    </source>
</evidence>